<gene>
    <name evidence="5" type="primary">LOC101858928</name>
</gene>
<reference evidence="5" key="1">
    <citation type="submission" date="2025-08" db="UniProtKB">
        <authorList>
            <consortium name="RefSeq"/>
        </authorList>
    </citation>
    <scope>IDENTIFICATION</scope>
</reference>
<keyword evidence="4" id="KW-1185">Reference proteome</keyword>
<dbReference type="Proteomes" id="UP000694888">
    <property type="component" value="Unplaced"/>
</dbReference>
<keyword evidence="2" id="KW-1133">Transmembrane helix</keyword>
<evidence type="ECO:0000256" key="2">
    <source>
        <dbReference type="SAM" id="Phobius"/>
    </source>
</evidence>
<dbReference type="GeneID" id="101858928"/>
<feature type="region of interest" description="Disordered" evidence="1">
    <location>
        <begin position="116"/>
        <end position="141"/>
    </location>
</feature>
<proteinExistence type="predicted"/>
<evidence type="ECO:0000256" key="3">
    <source>
        <dbReference type="SAM" id="SignalP"/>
    </source>
</evidence>
<feature type="chain" id="PRO_5047355609" evidence="3">
    <location>
        <begin position="22"/>
        <end position="141"/>
    </location>
</feature>
<evidence type="ECO:0000313" key="4">
    <source>
        <dbReference type="Proteomes" id="UP000694888"/>
    </source>
</evidence>
<name>A0ABM0JJ95_APLCA</name>
<feature type="signal peptide" evidence="3">
    <location>
        <begin position="1"/>
        <end position="21"/>
    </location>
</feature>
<keyword evidence="3" id="KW-0732">Signal</keyword>
<keyword evidence="2" id="KW-0812">Transmembrane</keyword>
<organism evidence="4 5">
    <name type="scientific">Aplysia californica</name>
    <name type="common">California sea hare</name>
    <dbReference type="NCBI Taxonomy" id="6500"/>
    <lineage>
        <taxon>Eukaryota</taxon>
        <taxon>Metazoa</taxon>
        <taxon>Spiralia</taxon>
        <taxon>Lophotrochozoa</taxon>
        <taxon>Mollusca</taxon>
        <taxon>Gastropoda</taxon>
        <taxon>Heterobranchia</taxon>
        <taxon>Euthyneura</taxon>
        <taxon>Tectipleura</taxon>
        <taxon>Aplysiida</taxon>
        <taxon>Aplysioidea</taxon>
        <taxon>Aplysiidae</taxon>
        <taxon>Aplysia</taxon>
    </lineage>
</organism>
<sequence>MDVDNLSKIIFTLALAVPVVGSSIQCGDYVCHGHSPYCCTLDDGELGCCWDTFVYQLWWFWLIWVVVFFMILGCSLACWRRRRQHVRYVVMANSEYPSYGTVVHGASTHTAYQTGPMPPPPTAPAAPPSYANKPPPYSYSG</sequence>
<protein>
    <submittedName>
        <fullName evidence="5">WW domain binding protein 1-like</fullName>
    </submittedName>
</protein>
<keyword evidence="2" id="KW-0472">Membrane</keyword>
<dbReference type="RefSeq" id="XP_005094914.1">
    <property type="nucleotide sequence ID" value="XM_005094857.3"/>
</dbReference>
<evidence type="ECO:0000313" key="5">
    <source>
        <dbReference type="RefSeq" id="XP_005094914.1"/>
    </source>
</evidence>
<accession>A0ABM0JJ95</accession>
<feature type="transmembrane region" description="Helical" evidence="2">
    <location>
        <begin position="58"/>
        <end position="79"/>
    </location>
</feature>
<evidence type="ECO:0000256" key="1">
    <source>
        <dbReference type="SAM" id="MobiDB-lite"/>
    </source>
</evidence>